<gene>
    <name evidence="2" type="ORF">P4S50_08915</name>
</gene>
<dbReference type="Pfam" id="PF11775">
    <property type="entry name" value="CobT_C"/>
    <property type="match status" value="1"/>
</dbReference>
<dbReference type="EMBL" id="CP120733">
    <property type="protein sequence ID" value="WFD12187.1"/>
    <property type="molecule type" value="Genomic_DNA"/>
</dbReference>
<feature type="domain" description="Cobalamin biosynthesis protein CobT VWA" evidence="1">
    <location>
        <begin position="386"/>
        <end position="443"/>
    </location>
</feature>
<keyword evidence="3" id="KW-1185">Reference proteome</keyword>
<dbReference type="SUPFAM" id="SSF53300">
    <property type="entry name" value="vWA-like"/>
    <property type="match status" value="1"/>
</dbReference>
<dbReference type="Proteomes" id="UP001222800">
    <property type="component" value="Chromosome"/>
</dbReference>
<dbReference type="PANTHER" id="PTHR41248:SF1">
    <property type="entry name" value="NORD PROTEIN"/>
    <property type="match status" value="1"/>
</dbReference>
<proteinExistence type="predicted"/>
<dbReference type="InterPro" id="IPR025861">
    <property type="entry name" value="CobT_VWA_dom"/>
</dbReference>
<protein>
    <submittedName>
        <fullName evidence="2">Nitric oxide reductase activation-like protein</fullName>
    </submittedName>
</protein>
<dbReference type="InterPro" id="IPR036465">
    <property type="entry name" value="vWFA_dom_sf"/>
</dbReference>
<sequence length="588" mass="68463">MYNDFDFENRLKNIIWTICGNYDQNLESFEEFSNKSKNISIYYAAKLGARRKYIDWDMIRGYINHKLKNGVEKDTIIPLVEICSDIMVEENLLTERPGIYDIRKTGLEEIFENYFEVNAKTFIEKLKYALVLEQIGKYGNVDIKVRNILQEMKICKNSKDTLELLKNIEVLYNTYFDQDLSDIEFVYEQEIVNETRKIDIEKLNENFSSFMYEELYEDEDVNISNEIDKMSSSLLIQSIGDFKNNRDLKLEDNTVISIDDSSLEKIYERIEYYYGKSFISKEELKYIQNKICKNVHIGSRIHFTDGVLRSSCDNSFQIKYVTKHKEKNMSVFRENIKIYRRNITRLKDILTKTLVAEKEISRVYSYSGSLDANKLWRIGRSNNTKVFTKVEDNEKGGYVVDILLDASGSQSSRQGKVATQGYIISEALTRSGIPNRVMSFCSFLDNTIIRRYRNYDCPISENNNIFEYYASGNNRDGLAIKAVSEGLLNRNEENKILIILSDGRPNDINIKKNNSIRPAYKGRAAVMDTAFEVRNCRKNGILVLGVFTGKEEDLNAEKLIYGKDFVYTRNIERFSDIVGAYLKKIIKN</sequence>
<dbReference type="Gene3D" id="3.40.50.410">
    <property type="entry name" value="von Willebrand factor, type A domain"/>
    <property type="match status" value="1"/>
</dbReference>
<dbReference type="RefSeq" id="WP_277734489.1">
    <property type="nucleotide sequence ID" value="NZ_CP120733.1"/>
</dbReference>
<evidence type="ECO:0000313" key="2">
    <source>
        <dbReference type="EMBL" id="WFD12187.1"/>
    </source>
</evidence>
<dbReference type="InterPro" id="IPR051928">
    <property type="entry name" value="NorD/CobT"/>
</dbReference>
<accession>A0ABY8EGW4</accession>
<evidence type="ECO:0000259" key="1">
    <source>
        <dbReference type="Pfam" id="PF11775"/>
    </source>
</evidence>
<organism evidence="2 3">
    <name type="scientific">Tepidibacter hydrothermalis</name>
    <dbReference type="NCBI Taxonomy" id="3036126"/>
    <lineage>
        <taxon>Bacteria</taxon>
        <taxon>Bacillati</taxon>
        <taxon>Bacillota</taxon>
        <taxon>Clostridia</taxon>
        <taxon>Peptostreptococcales</taxon>
        <taxon>Peptostreptococcaceae</taxon>
        <taxon>Tepidibacter</taxon>
    </lineage>
</organism>
<reference evidence="2 3" key="1">
    <citation type="submission" date="2023-03" db="EMBL/GenBank/DDBJ databases">
        <title>Complete genome sequence of Tepidibacter sp. SWIR-1, isolated from a deep-sea hydrothermal vent.</title>
        <authorList>
            <person name="Li X."/>
        </authorList>
    </citation>
    <scope>NUCLEOTIDE SEQUENCE [LARGE SCALE GENOMIC DNA]</scope>
    <source>
        <strain evidence="2 3">SWIR-1</strain>
    </source>
</reference>
<evidence type="ECO:0000313" key="3">
    <source>
        <dbReference type="Proteomes" id="UP001222800"/>
    </source>
</evidence>
<dbReference type="PANTHER" id="PTHR41248">
    <property type="entry name" value="NORD PROTEIN"/>
    <property type="match status" value="1"/>
</dbReference>
<name>A0ABY8EGW4_9FIRM</name>